<accession>A0A183SDA4</accession>
<dbReference type="InterPro" id="IPR029058">
    <property type="entry name" value="AB_hydrolase_fold"/>
</dbReference>
<name>A0A183SDA4_SCHSO</name>
<proteinExistence type="inferred from homology"/>
<dbReference type="ESTHER" id="schso-a0a0x3pz08">
    <property type="family name" value="ACHE"/>
</dbReference>
<evidence type="ECO:0000256" key="1">
    <source>
        <dbReference type="ARBA" id="ARBA00005964"/>
    </source>
</evidence>
<dbReference type="Gene3D" id="3.40.50.1820">
    <property type="entry name" value="alpha/beta hydrolase"/>
    <property type="match status" value="1"/>
</dbReference>
<evidence type="ECO:0000256" key="2">
    <source>
        <dbReference type="ARBA" id="ARBA00022487"/>
    </source>
</evidence>
<dbReference type="GO" id="GO:0003990">
    <property type="term" value="F:acetylcholinesterase activity"/>
    <property type="evidence" value="ECO:0007669"/>
    <property type="project" value="TreeGrafter"/>
</dbReference>
<evidence type="ECO:0000256" key="4">
    <source>
        <dbReference type="ARBA" id="ARBA00023157"/>
    </source>
</evidence>
<keyword evidence="2" id="KW-0719">Serine esterase</keyword>
<dbReference type="PANTHER" id="PTHR43918">
    <property type="entry name" value="ACETYLCHOLINESTERASE"/>
    <property type="match status" value="1"/>
</dbReference>
<dbReference type="PANTHER" id="PTHR43918:SF4">
    <property type="entry name" value="CARBOXYLIC ESTER HYDROLASE"/>
    <property type="match status" value="1"/>
</dbReference>
<dbReference type="InterPro" id="IPR000997">
    <property type="entry name" value="Cholinesterase"/>
</dbReference>
<feature type="domain" description="Carboxylesterase type B" evidence="5">
    <location>
        <begin position="136"/>
        <end position="406"/>
    </location>
</feature>
<comment type="similarity">
    <text evidence="1">Belongs to the type-B carboxylesterase/lipase family.</text>
</comment>
<dbReference type="OrthoDB" id="9000293at2759"/>
<dbReference type="PRINTS" id="PR00878">
    <property type="entry name" value="CHOLNESTRASE"/>
</dbReference>
<dbReference type="GO" id="GO:0006581">
    <property type="term" value="P:acetylcholine catabolic process"/>
    <property type="evidence" value="ECO:0007669"/>
    <property type="project" value="TreeGrafter"/>
</dbReference>
<gene>
    <name evidence="6" type="ORF">SSLN_LOCUS2202</name>
</gene>
<evidence type="ECO:0000313" key="6">
    <source>
        <dbReference type="EMBL" id="VDL88587.1"/>
    </source>
</evidence>
<dbReference type="SUPFAM" id="SSF53474">
    <property type="entry name" value="alpha/beta-Hydrolases"/>
    <property type="match status" value="1"/>
</dbReference>
<protein>
    <submittedName>
        <fullName evidence="8">COesterase domain-containing protein</fullName>
    </submittedName>
</protein>
<dbReference type="Proteomes" id="UP000275846">
    <property type="component" value="Unassembled WGS sequence"/>
</dbReference>
<dbReference type="WBParaSite" id="SSLN_0000227201-mRNA-1">
    <property type="protein sequence ID" value="SSLN_0000227201-mRNA-1"/>
    <property type="gene ID" value="SSLN_0000227201"/>
</dbReference>
<keyword evidence="4" id="KW-1015">Disulfide bond</keyword>
<evidence type="ECO:0000313" key="7">
    <source>
        <dbReference type="Proteomes" id="UP000275846"/>
    </source>
</evidence>
<dbReference type="AlphaFoldDB" id="A0A183SDA4"/>
<evidence type="ECO:0000259" key="5">
    <source>
        <dbReference type="Pfam" id="PF00135"/>
    </source>
</evidence>
<keyword evidence="3" id="KW-0378">Hydrolase</keyword>
<evidence type="ECO:0000313" key="8">
    <source>
        <dbReference type="WBParaSite" id="SSLN_0000227201-mRNA-1"/>
    </source>
</evidence>
<dbReference type="GO" id="GO:0005886">
    <property type="term" value="C:plasma membrane"/>
    <property type="evidence" value="ECO:0007669"/>
    <property type="project" value="TreeGrafter"/>
</dbReference>
<dbReference type="Pfam" id="PF00135">
    <property type="entry name" value="COesterase"/>
    <property type="match status" value="1"/>
</dbReference>
<evidence type="ECO:0000256" key="3">
    <source>
        <dbReference type="ARBA" id="ARBA00022801"/>
    </source>
</evidence>
<sequence length="521" mass="59481">MWVRYVNATFVIIKASEVEQFHQSLNSGFLAIQFTREEATGGIFSFLDPTTWDAITEHKLAIRQCDPLSLVFAHALELDHRFNWDGTDVVARAYTKQVREFLEAWHSSTTSINRHVDLDSHYEGLLFLLVVPKIPTRLLDLIGCGGRSGEDLHACLQLKPSSAFIDAQNSLYDPYAYLSIPFRPVLDGHFLPYNSSQSFRELEFLKPSGSLMMGMNTNEGSYFLLYAFVGNETLMKDRNALPVRTHTEYLKALYRVLDMHGVDRPDLLEPLIALTDFEYQDYTHLPGPTTWTNKLEKISSDRSFKCPTIDFARVIVNEQRAVHKHPNKRSVTRPTYFYEFTHRTKSLPWPTWAGVMHGYEIEYVFGIPFSPLFNEAFYGFTDEERELSDVMMTYWANFARTGDPNILATGDHVADASGSELAVPDKVTAPSGRSWVLNGFERPKDAPLLAVGGSQSCLPHRLPLRNWQEFDNRTEAFLILAAGRDGLRTGIHPPRNSCRRRSLSKNYNNTAFYLLQRLTQL</sequence>
<dbReference type="InterPro" id="IPR050654">
    <property type="entry name" value="AChE-related_enzymes"/>
</dbReference>
<reference evidence="6 7" key="2">
    <citation type="submission" date="2018-11" db="EMBL/GenBank/DDBJ databases">
        <authorList>
            <consortium name="Pathogen Informatics"/>
        </authorList>
    </citation>
    <scope>NUCLEOTIDE SEQUENCE [LARGE SCALE GENOMIC DNA]</scope>
    <source>
        <strain evidence="6 7">NST_G2</strain>
    </source>
</reference>
<dbReference type="EMBL" id="UYSU01032194">
    <property type="protein sequence ID" value="VDL88587.1"/>
    <property type="molecule type" value="Genomic_DNA"/>
</dbReference>
<dbReference type="InterPro" id="IPR002018">
    <property type="entry name" value="CarbesteraseB"/>
</dbReference>
<dbReference type="GO" id="GO:0005615">
    <property type="term" value="C:extracellular space"/>
    <property type="evidence" value="ECO:0007669"/>
    <property type="project" value="TreeGrafter"/>
</dbReference>
<dbReference type="GO" id="GO:0019695">
    <property type="term" value="P:choline metabolic process"/>
    <property type="evidence" value="ECO:0007669"/>
    <property type="project" value="TreeGrafter"/>
</dbReference>
<dbReference type="STRING" id="70667.A0A183SDA4"/>
<organism evidence="8">
    <name type="scientific">Schistocephalus solidus</name>
    <name type="common">Tapeworm</name>
    <dbReference type="NCBI Taxonomy" id="70667"/>
    <lineage>
        <taxon>Eukaryota</taxon>
        <taxon>Metazoa</taxon>
        <taxon>Spiralia</taxon>
        <taxon>Lophotrochozoa</taxon>
        <taxon>Platyhelminthes</taxon>
        <taxon>Cestoda</taxon>
        <taxon>Eucestoda</taxon>
        <taxon>Diphyllobothriidea</taxon>
        <taxon>Diphyllobothriidae</taxon>
        <taxon>Schistocephalus</taxon>
    </lineage>
</organism>
<reference evidence="8" key="1">
    <citation type="submission" date="2016-06" db="UniProtKB">
        <authorList>
            <consortium name="WormBaseParasite"/>
        </authorList>
    </citation>
    <scope>IDENTIFICATION</scope>
</reference>
<keyword evidence="7" id="KW-1185">Reference proteome</keyword>